<dbReference type="OrthoDB" id="405906at2759"/>
<feature type="transmembrane region" description="Helical" evidence="1">
    <location>
        <begin position="111"/>
        <end position="132"/>
    </location>
</feature>
<feature type="transmembrane region" description="Helical" evidence="1">
    <location>
        <begin position="152"/>
        <end position="170"/>
    </location>
</feature>
<feature type="transmembrane region" description="Helical" evidence="1">
    <location>
        <begin position="12"/>
        <end position="31"/>
    </location>
</feature>
<organism evidence="3 4">
    <name type="scientific">Amniculicola lignicola CBS 123094</name>
    <dbReference type="NCBI Taxonomy" id="1392246"/>
    <lineage>
        <taxon>Eukaryota</taxon>
        <taxon>Fungi</taxon>
        <taxon>Dikarya</taxon>
        <taxon>Ascomycota</taxon>
        <taxon>Pezizomycotina</taxon>
        <taxon>Dothideomycetes</taxon>
        <taxon>Pleosporomycetidae</taxon>
        <taxon>Pleosporales</taxon>
        <taxon>Amniculicolaceae</taxon>
        <taxon>Amniculicola</taxon>
    </lineage>
</organism>
<dbReference type="AlphaFoldDB" id="A0A6A5WK89"/>
<protein>
    <recommendedName>
        <fullName evidence="2">DUF7703 domain-containing protein</fullName>
    </recommendedName>
</protein>
<evidence type="ECO:0000313" key="4">
    <source>
        <dbReference type="Proteomes" id="UP000799779"/>
    </source>
</evidence>
<feature type="transmembrane region" description="Helical" evidence="1">
    <location>
        <begin position="77"/>
        <end position="99"/>
    </location>
</feature>
<reference evidence="3" key="1">
    <citation type="journal article" date="2020" name="Stud. Mycol.">
        <title>101 Dothideomycetes genomes: a test case for predicting lifestyles and emergence of pathogens.</title>
        <authorList>
            <person name="Haridas S."/>
            <person name="Albert R."/>
            <person name="Binder M."/>
            <person name="Bloem J."/>
            <person name="Labutti K."/>
            <person name="Salamov A."/>
            <person name="Andreopoulos B."/>
            <person name="Baker S."/>
            <person name="Barry K."/>
            <person name="Bills G."/>
            <person name="Bluhm B."/>
            <person name="Cannon C."/>
            <person name="Castanera R."/>
            <person name="Culley D."/>
            <person name="Daum C."/>
            <person name="Ezra D."/>
            <person name="Gonzalez J."/>
            <person name="Henrissat B."/>
            <person name="Kuo A."/>
            <person name="Liang C."/>
            <person name="Lipzen A."/>
            <person name="Lutzoni F."/>
            <person name="Magnuson J."/>
            <person name="Mondo S."/>
            <person name="Nolan M."/>
            <person name="Ohm R."/>
            <person name="Pangilinan J."/>
            <person name="Park H.-J."/>
            <person name="Ramirez L."/>
            <person name="Alfaro M."/>
            <person name="Sun H."/>
            <person name="Tritt A."/>
            <person name="Yoshinaga Y."/>
            <person name="Zwiers L.-H."/>
            <person name="Turgeon B."/>
            <person name="Goodwin S."/>
            <person name="Spatafora J."/>
            <person name="Crous P."/>
            <person name="Grigoriev I."/>
        </authorList>
    </citation>
    <scope>NUCLEOTIDE SEQUENCE</scope>
    <source>
        <strain evidence="3">CBS 123094</strain>
    </source>
</reference>
<sequence>MGADSTLSHRTSLLVIVFLAIGVWNATEVFIKILQTFRAYRGVYFWSLIAASIGIILHALGYFFRNFQVIDSLPLEIFLVGPGGMMMITGQSIVLYTRLHLVSRDNSQDRWLLIMILIDLLVIQVGATTLYAGSQTTHPETYLKIYKVWERFQVTAFFAQECIISGLYIYRTYILLQGSTVFRGVEGRRVLIHLVLVNFLVIALDVTVLAFQYAGLYEIQTSWKTLAYSVKLKFEFAILNRLVNLTKSGLSGGRPSGPRMTGSNHTMPDGRINGAHSSIAAPNPSRFGNNYARMEDDGGMQLNEVTKTTQITVKVEEECDGKSESSTRGLREINDIRTSIGRAT</sequence>
<accession>A0A6A5WK89</accession>
<evidence type="ECO:0000256" key="1">
    <source>
        <dbReference type="SAM" id="Phobius"/>
    </source>
</evidence>
<keyword evidence="1" id="KW-0812">Transmembrane</keyword>
<evidence type="ECO:0000259" key="2">
    <source>
        <dbReference type="Pfam" id="PF24802"/>
    </source>
</evidence>
<keyword evidence="1" id="KW-0472">Membrane</keyword>
<dbReference type="InterPro" id="IPR056120">
    <property type="entry name" value="DUF7703"/>
</dbReference>
<dbReference type="Proteomes" id="UP000799779">
    <property type="component" value="Unassembled WGS sequence"/>
</dbReference>
<feature type="domain" description="DUF7703" evidence="2">
    <location>
        <begin position="7"/>
        <end position="248"/>
    </location>
</feature>
<keyword evidence="4" id="KW-1185">Reference proteome</keyword>
<gene>
    <name evidence="3" type="ORF">P154DRAFT_546970</name>
</gene>
<evidence type="ECO:0000313" key="3">
    <source>
        <dbReference type="EMBL" id="KAF1998106.1"/>
    </source>
</evidence>
<keyword evidence="1" id="KW-1133">Transmembrane helix</keyword>
<name>A0A6A5WK89_9PLEO</name>
<feature type="transmembrane region" description="Helical" evidence="1">
    <location>
        <begin position="43"/>
        <end position="65"/>
    </location>
</feature>
<proteinExistence type="predicted"/>
<dbReference type="EMBL" id="ML977606">
    <property type="protein sequence ID" value="KAF1998106.1"/>
    <property type="molecule type" value="Genomic_DNA"/>
</dbReference>
<dbReference type="PANTHER" id="PTHR37013:SF4">
    <property type="entry name" value="INTEGRAL MEMBRANE PROTEIN"/>
    <property type="match status" value="1"/>
</dbReference>
<dbReference type="PANTHER" id="PTHR37013">
    <property type="entry name" value="INTEGRAL MEMBRANE PROTEIN (AFU_ORTHOLOGUE AFUA_1G05950)-RELATED"/>
    <property type="match status" value="1"/>
</dbReference>
<dbReference type="Pfam" id="PF24802">
    <property type="entry name" value="DUF7703"/>
    <property type="match status" value="1"/>
</dbReference>
<feature type="transmembrane region" description="Helical" evidence="1">
    <location>
        <begin position="190"/>
        <end position="214"/>
    </location>
</feature>